<sequence>MAAPFYMERTQTLAYYGYCRKSTDDSSEKQVLSLDVQKKELDVIREKNDLKVIKFFTEAKTAKEPGREEFNQMLNSIEQGKANAILCWKLDRLTRNPVDGGRIQWLLQKGVIKEIRTYERTYRSEDHTLITSVEMGMANQYSRDLRTMAFRTIRAKLASGWRPGPAPVGYININAGTHRELAPDPERFDLVKQMWELFLTGNYPVSKICSIAKNKWGFRTRTTRKGGGKPIGMSHLYKMFNDPFYYGHFLYNDPDTRTKELYKGNHKAIISKAEYDRVQVLLGRNGKPTPKTREFPFTGRMKCGECGGSITADTKDQVICTICKYKFSSNNRTACPECDTEISEMKNPTILQYTYYHCTKRKHPDCSQGSIRVEKLEEQFSQRLTALDIDPDYLNLALDYLQKKQETEVQNEKSIRQSLDKKYDDIQTRIANLNQEYTSSQNVHHELYSPDEFKQLKGGLFAQLAQVDQERKDVKKNLDKVLELSVRTFNFCAYAFQSFKTDDIQRKKEIFSSIGSNLILKDGILSIGALEPFLLIEKDLTRLRKRYERLEPTNNGFIKRKEAAFTASIPQWLPARDSNPNTILQRDVSYH</sequence>
<comment type="caution">
    <text evidence="4">The sequence shown here is derived from an EMBL/GenBank/DDBJ whole genome shotgun (WGS) entry which is preliminary data.</text>
</comment>
<accession>A0A0G1RNM8</accession>
<dbReference type="GO" id="GO:0003677">
    <property type="term" value="F:DNA binding"/>
    <property type="evidence" value="ECO:0007669"/>
    <property type="project" value="InterPro"/>
</dbReference>
<dbReference type="PANTHER" id="PTHR30461">
    <property type="entry name" value="DNA-INVERTASE FROM LAMBDOID PROPHAGE"/>
    <property type="match status" value="1"/>
</dbReference>
<dbReference type="Proteomes" id="UP000034107">
    <property type="component" value="Unassembled WGS sequence"/>
</dbReference>
<dbReference type="SMART" id="SM00857">
    <property type="entry name" value="Resolvase"/>
    <property type="match status" value="1"/>
</dbReference>
<feature type="domain" description="Resolvase/invertase-type recombinase catalytic" evidence="2">
    <location>
        <begin position="14"/>
        <end position="163"/>
    </location>
</feature>
<dbReference type="InterPro" id="IPR011109">
    <property type="entry name" value="DNA_bind_recombinase_dom"/>
</dbReference>
<evidence type="ECO:0000259" key="3">
    <source>
        <dbReference type="PROSITE" id="PS51737"/>
    </source>
</evidence>
<feature type="domain" description="Recombinase" evidence="3">
    <location>
        <begin position="167"/>
        <end position="288"/>
    </location>
</feature>
<dbReference type="CDD" id="cd00338">
    <property type="entry name" value="Ser_Recombinase"/>
    <property type="match status" value="1"/>
</dbReference>
<gene>
    <name evidence="4" type="ORF">UX31_C0001G0043</name>
</gene>
<feature type="coiled-coil region" evidence="1">
    <location>
        <begin position="416"/>
        <end position="484"/>
    </location>
</feature>
<dbReference type="InterPro" id="IPR036162">
    <property type="entry name" value="Resolvase-like_N_sf"/>
</dbReference>
<reference evidence="4 5" key="1">
    <citation type="journal article" date="2015" name="Nature">
        <title>rRNA introns, odd ribosomes, and small enigmatic genomes across a large radiation of phyla.</title>
        <authorList>
            <person name="Brown C.T."/>
            <person name="Hug L.A."/>
            <person name="Thomas B.C."/>
            <person name="Sharon I."/>
            <person name="Castelle C.J."/>
            <person name="Singh A."/>
            <person name="Wilkins M.J."/>
            <person name="Williams K.H."/>
            <person name="Banfield J.F."/>
        </authorList>
    </citation>
    <scope>NUCLEOTIDE SEQUENCE [LARGE SCALE GENOMIC DNA]</scope>
</reference>
<evidence type="ECO:0000313" key="5">
    <source>
        <dbReference type="Proteomes" id="UP000034107"/>
    </source>
</evidence>
<dbReference type="Gene3D" id="3.90.1750.20">
    <property type="entry name" value="Putative Large Serine Recombinase, Chain B, Domain 2"/>
    <property type="match status" value="1"/>
</dbReference>
<dbReference type="EMBL" id="LCLS01000001">
    <property type="protein sequence ID" value="KKU22525.1"/>
    <property type="molecule type" value="Genomic_DNA"/>
</dbReference>
<dbReference type="Pfam" id="PF00239">
    <property type="entry name" value="Resolvase"/>
    <property type="match status" value="1"/>
</dbReference>
<protein>
    <submittedName>
        <fullName evidence="4">Recombinase</fullName>
    </submittedName>
</protein>
<keyword evidence="1" id="KW-0175">Coiled coil</keyword>
<dbReference type="Pfam" id="PF07508">
    <property type="entry name" value="Recombinase"/>
    <property type="match status" value="1"/>
</dbReference>
<dbReference type="InterPro" id="IPR038109">
    <property type="entry name" value="DNA_bind_recomb_sf"/>
</dbReference>
<dbReference type="PROSITE" id="PS51736">
    <property type="entry name" value="RECOMBINASES_3"/>
    <property type="match status" value="1"/>
</dbReference>
<dbReference type="InterPro" id="IPR050639">
    <property type="entry name" value="SSR_resolvase"/>
</dbReference>
<dbReference type="InterPro" id="IPR006119">
    <property type="entry name" value="Resolv_N"/>
</dbReference>
<dbReference type="GO" id="GO:0000150">
    <property type="term" value="F:DNA strand exchange activity"/>
    <property type="evidence" value="ECO:0007669"/>
    <property type="project" value="InterPro"/>
</dbReference>
<evidence type="ECO:0000256" key="1">
    <source>
        <dbReference type="SAM" id="Coils"/>
    </source>
</evidence>
<organism evidence="4 5">
    <name type="scientific">Candidatus Nomurabacteria bacterium GW2011_GWA1_46_11</name>
    <dbReference type="NCBI Taxonomy" id="1618732"/>
    <lineage>
        <taxon>Bacteria</taxon>
        <taxon>Candidatus Nomuraibacteriota</taxon>
    </lineage>
</organism>
<evidence type="ECO:0000313" key="4">
    <source>
        <dbReference type="EMBL" id="KKU22525.1"/>
    </source>
</evidence>
<evidence type="ECO:0000259" key="2">
    <source>
        <dbReference type="PROSITE" id="PS51736"/>
    </source>
</evidence>
<proteinExistence type="predicted"/>
<dbReference type="PANTHER" id="PTHR30461:SF23">
    <property type="entry name" value="DNA RECOMBINASE-RELATED"/>
    <property type="match status" value="1"/>
</dbReference>
<dbReference type="SUPFAM" id="SSF53041">
    <property type="entry name" value="Resolvase-like"/>
    <property type="match status" value="1"/>
</dbReference>
<dbReference type="PROSITE" id="PS51737">
    <property type="entry name" value="RECOMBINASE_DNA_BIND"/>
    <property type="match status" value="1"/>
</dbReference>
<name>A0A0G1RNM8_9BACT</name>
<dbReference type="AlphaFoldDB" id="A0A0G1RNM8"/>
<dbReference type="Gene3D" id="3.40.50.1390">
    <property type="entry name" value="Resolvase, N-terminal catalytic domain"/>
    <property type="match status" value="1"/>
</dbReference>